<comment type="caution">
    <text evidence="1">The sequence shown here is derived from an EMBL/GenBank/DDBJ whole genome shotgun (WGS) entry which is preliminary data.</text>
</comment>
<organism evidence="1 2">
    <name type="scientific">Brassica napus</name>
    <name type="common">Rape</name>
    <dbReference type="NCBI Taxonomy" id="3708"/>
    <lineage>
        <taxon>Eukaryota</taxon>
        <taxon>Viridiplantae</taxon>
        <taxon>Streptophyta</taxon>
        <taxon>Embryophyta</taxon>
        <taxon>Tracheophyta</taxon>
        <taxon>Spermatophyta</taxon>
        <taxon>Magnoliopsida</taxon>
        <taxon>eudicotyledons</taxon>
        <taxon>Gunneridae</taxon>
        <taxon>Pentapetalae</taxon>
        <taxon>rosids</taxon>
        <taxon>malvids</taxon>
        <taxon>Brassicales</taxon>
        <taxon>Brassicaceae</taxon>
        <taxon>Brassiceae</taxon>
        <taxon>Brassica</taxon>
    </lineage>
</organism>
<evidence type="ECO:0000313" key="2">
    <source>
        <dbReference type="Proteomes" id="UP000824890"/>
    </source>
</evidence>
<name>A0ABQ8AZ95_BRANA</name>
<gene>
    <name evidence="1" type="ORF">HID58_047175</name>
</gene>
<evidence type="ECO:0000313" key="1">
    <source>
        <dbReference type="EMBL" id="KAH0897607.1"/>
    </source>
</evidence>
<reference evidence="1 2" key="1">
    <citation type="submission" date="2021-05" db="EMBL/GenBank/DDBJ databases">
        <title>Genome Assembly of Synthetic Allotetraploid Brassica napus Reveals Homoeologous Exchanges between Subgenomes.</title>
        <authorList>
            <person name="Davis J.T."/>
        </authorList>
    </citation>
    <scope>NUCLEOTIDE SEQUENCE [LARGE SCALE GENOMIC DNA]</scope>
    <source>
        <strain evidence="2">cv. Da-Ae</strain>
        <tissue evidence="1">Seedling</tissue>
    </source>
</reference>
<keyword evidence="2" id="KW-1185">Reference proteome</keyword>
<dbReference type="Proteomes" id="UP000824890">
    <property type="component" value="Unassembled WGS sequence"/>
</dbReference>
<protein>
    <submittedName>
        <fullName evidence="1">Uncharacterized protein</fullName>
    </submittedName>
</protein>
<dbReference type="EMBL" id="JAGKQM010000012">
    <property type="protein sequence ID" value="KAH0897607.1"/>
    <property type="molecule type" value="Genomic_DNA"/>
</dbReference>
<accession>A0ABQ8AZ95</accession>
<proteinExistence type="predicted"/>
<sequence length="78" mass="9086">MKLLKNPTEITISCIERGEMSLDNLMIEKNFTFSKLMKKRILIVEPVRLSVKNDGQLIIYRTIGISLVHKNKQKISKR</sequence>